<comment type="pathway">
    <text evidence="3">Quinol/quinone metabolism; menaquinone biosynthesis.</text>
</comment>
<dbReference type="Gene3D" id="3.40.50.1820">
    <property type="entry name" value="alpha/beta hydrolase"/>
    <property type="match status" value="1"/>
</dbReference>
<dbReference type="InterPro" id="IPR029058">
    <property type="entry name" value="AB_hydrolase_fold"/>
</dbReference>
<name>A0A2D1KLD3_9LACO</name>
<dbReference type="EMBL" id="CP017697">
    <property type="protein sequence ID" value="ATO42939.1"/>
    <property type="molecule type" value="Genomic_DNA"/>
</dbReference>
<feature type="domain" description="AB hydrolase-1" evidence="4">
    <location>
        <begin position="27"/>
        <end position="256"/>
    </location>
</feature>
<keyword evidence="6" id="KW-1185">Reference proteome</keyword>
<dbReference type="PRINTS" id="PR00111">
    <property type="entry name" value="ABHYDROLASE"/>
</dbReference>
<dbReference type="InterPro" id="IPR000073">
    <property type="entry name" value="AB_hydrolase_1"/>
</dbReference>
<comment type="similarity">
    <text evidence="3">Belongs to the AB hydrolase superfamily. MenH family.</text>
</comment>
<comment type="catalytic activity">
    <reaction evidence="3">
        <text>5-enolpyruvoyl-6-hydroxy-2-succinyl-cyclohex-3-ene-1-carboxylate = (1R,6R)-6-hydroxy-2-succinyl-cyclohexa-2,4-diene-1-carboxylate + pyruvate</text>
        <dbReference type="Rhea" id="RHEA:25597"/>
        <dbReference type="ChEBI" id="CHEBI:15361"/>
        <dbReference type="ChEBI" id="CHEBI:58689"/>
        <dbReference type="ChEBI" id="CHEBI:58818"/>
        <dbReference type="EC" id="4.2.99.20"/>
    </reaction>
</comment>
<comment type="pathway">
    <text evidence="3">Quinol/quinone metabolism; 1,4-dihydroxy-2-naphthoate biosynthesis; 1,4-dihydroxy-2-naphthoate from chorismate: step 3/7.</text>
</comment>
<dbReference type="Proteomes" id="UP000223559">
    <property type="component" value="Chromosome"/>
</dbReference>
<dbReference type="Pfam" id="PF00561">
    <property type="entry name" value="Abhydrolase_1"/>
    <property type="match status" value="1"/>
</dbReference>
<accession>A0A2D1KLD3</accession>
<dbReference type="NCBIfam" id="TIGR03695">
    <property type="entry name" value="menH_SHCHC"/>
    <property type="match status" value="1"/>
</dbReference>
<dbReference type="InterPro" id="IPR022485">
    <property type="entry name" value="SHCHC_synthase_MenH"/>
</dbReference>
<dbReference type="AlphaFoldDB" id="A0A2D1KLD3"/>
<comment type="function">
    <text evidence="3">Catalyzes a proton abstraction reaction that results in 2,5-elimination of pyruvate from 2-succinyl-5-enolpyruvyl-6-hydroxy-3-cyclohexene-1-carboxylate (SEPHCHC) and the formation of 2-succinyl-6-hydroxy-2,4-cyclohexadiene-1-carboxylate (SHCHC).</text>
</comment>
<organism evidence="5 6">
    <name type="scientific">Loigolactobacillus coryniformis subsp. torquens DSM 20004 = KCTC 3535</name>
    <dbReference type="NCBI Taxonomy" id="1423822"/>
    <lineage>
        <taxon>Bacteria</taxon>
        <taxon>Bacillati</taxon>
        <taxon>Bacillota</taxon>
        <taxon>Bacilli</taxon>
        <taxon>Lactobacillales</taxon>
        <taxon>Lactobacillaceae</taxon>
        <taxon>Loigolactobacillus</taxon>
    </lineage>
</organism>
<dbReference type="SUPFAM" id="SSF53474">
    <property type="entry name" value="alpha/beta-Hydrolases"/>
    <property type="match status" value="1"/>
</dbReference>
<keyword evidence="1 3" id="KW-0474">Menaquinone biosynthesis</keyword>
<dbReference type="PANTHER" id="PTHR42916:SF1">
    <property type="entry name" value="PROTEIN PHYLLO, CHLOROPLASTIC"/>
    <property type="match status" value="1"/>
</dbReference>
<gene>
    <name evidence="3" type="primary">menH</name>
    <name evidence="5" type="ORF">LC20004_02970</name>
</gene>
<dbReference type="RefSeq" id="WP_010014649.1">
    <property type="nucleotide sequence ID" value="NZ_AEOS01000330.1"/>
</dbReference>
<reference evidence="5 6" key="1">
    <citation type="submission" date="2016-10" db="EMBL/GenBank/DDBJ databases">
        <title>The whole genome sequencing and assembly of L. cotyniformis subsp. torquens DSM 20004 strain.</title>
        <authorList>
            <person name="Park M.-K."/>
            <person name="Lee Y.-J."/>
            <person name="Yi H."/>
            <person name="Bahn Y.-S."/>
            <person name="Kim J.F."/>
            <person name="Lee D.-W."/>
        </authorList>
    </citation>
    <scope>NUCLEOTIDE SEQUENCE [LARGE SCALE GENOMIC DNA]</scope>
    <source>
        <strain evidence="5 6">DSM 20004</strain>
    </source>
</reference>
<dbReference type="UniPathway" id="UPA00079"/>
<evidence type="ECO:0000259" key="4">
    <source>
        <dbReference type="Pfam" id="PF00561"/>
    </source>
</evidence>
<evidence type="ECO:0000313" key="6">
    <source>
        <dbReference type="Proteomes" id="UP000223559"/>
    </source>
</evidence>
<evidence type="ECO:0000313" key="5">
    <source>
        <dbReference type="EMBL" id="ATO42939.1"/>
    </source>
</evidence>
<dbReference type="HAMAP" id="MF_01660">
    <property type="entry name" value="MenH"/>
    <property type="match status" value="1"/>
</dbReference>
<dbReference type="PANTHER" id="PTHR42916">
    <property type="entry name" value="2-SUCCINYL-5-ENOLPYRUVYL-6-HYDROXY-3-CYCLOHEXENE-1-CARBOXYLATE SYNTHASE"/>
    <property type="match status" value="1"/>
</dbReference>
<protein>
    <recommendedName>
        <fullName evidence="3">Putative 2-succinyl-6-hydroxy-2,4-cyclohexadiene-1-carboxylate synthase</fullName>
        <shortName evidence="3">SHCHC synthase</shortName>
        <ecNumber evidence="3">4.2.99.20</ecNumber>
    </recommendedName>
</protein>
<sequence length="269" mass="30226">MIKRTCNIRGQIYRLTTWGQPQAQAWLFLHGFMGSAADFAPIAAELNGYRICLDLIGFGPQAPTVPARRLSMVAQITDLTLILAELGVTQVKLVGYSMGGRLALGFTLAQPQLVHHLYLESSTAGLADRQQREQRQRHDHELAVQLRTTGLPAFVAVWEQLPLFASQRQMPPIQQHRMRQQRLQQNPENLAASLEQMGTGSQPNFWSQLPQMTTPTTLIVGGRDQKFYQIAQRLRKLIPKAKLVVLTDAGHNTHFEVPEQFINLLKDGC</sequence>
<dbReference type="OrthoDB" id="9808398at2"/>
<keyword evidence="2 3" id="KW-0456">Lyase</keyword>
<comment type="subunit">
    <text evidence="3">Monomer.</text>
</comment>
<evidence type="ECO:0000256" key="3">
    <source>
        <dbReference type="HAMAP-Rule" id="MF_01660"/>
    </source>
</evidence>
<evidence type="ECO:0000256" key="1">
    <source>
        <dbReference type="ARBA" id="ARBA00022428"/>
    </source>
</evidence>
<dbReference type="KEGG" id="lcy:LC20004_02970"/>
<dbReference type="UniPathway" id="UPA01057">
    <property type="reaction ID" value="UER00900"/>
</dbReference>
<dbReference type="GO" id="GO:0070205">
    <property type="term" value="F:2-succinyl-6-hydroxy-2,4-cyclohexadiene-1-carboxylate synthase activity"/>
    <property type="evidence" value="ECO:0007669"/>
    <property type="project" value="UniProtKB-UniRule"/>
</dbReference>
<dbReference type="EC" id="4.2.99.20" evidence="3"/>
<dbReference type="GO" id="GO:0009234">
    <property type="term" value="P:menaquinone biosynthetic process"/>
    <property type="evidence" value="ECO:0007669"/>
    <property type="project" value="UniProtKB-UniRule"/>
</dbReference>
<evidence type="ECO:0000256" key="2">
    <source>
        <dbReference type="ARBA" id="ARBA00023239"/>
    </source>
</evidence>
<proteinExistence type="inferred from homology"/>